<dbReference type="InterPro" id="IPR008274">
    <property type="entry name" value="AldOxase/xan_DH_MoCoBD1"/>
</dbReference>
<dbReference type="PANTHER" id="PTHR11908:SF132">
    <property type="entry name" value="ALDEHYDE OXIDASE 1-RELATED"/>
    <property type="match status" value="1"/>
</dbReference>
<feature type="domain" description="Aldehyde oxidase/xanthine dehydrogenase a/b hammerhead" evidence="3">
    <location>
        <begin position="29"/>
        <end position="144"/>
    </location>
</feature>
<keyword evidence="2" id="KW-0560">Oxidoreductase</keyword>
<name>A0ABP4EXB4_9ACTN</name>
<protein>
    <submittedName>
        <fullName evidence="4">Xanthine dehydrogenase family protein molybdopterin-binding subunit</fullName>
    </submittedName>
</protein>
<dbReference type="InterPro" id="IPR046867">
    <property type="entry name" value="AldOxase/xan_DH_MoCoBD2"/>
</dbReference>
<dbReference type="Gene3D" id="3.30.365.10">
    <property type="entry name" value="Aldehyde oxidase/xanthine dehydrogenase, molybdopterin binding domain"/>
    <property type="match status" value="4"/>
</dbReference>
<gene>
    <name evidence="4" type="ORF">GCM10009606_15070</name>
</gene>
<reference evidence="5" key="1">
    <citation type="journal article" date="2019" name="Int. J. Syst. Evol. Microbiol.">
        <title>The Global Catalogue of Microorganisms (GCM) 10K type strain sequencing project: providing services to taxonomists for standard genome sequencing and annotation.</title>
        <authorList>
            <consortium name="The Broad Institute Genomics Platform"/>
            <consortium name="The Broad Institute Genome Sequencing Center for Infectious Disease"/>
            <person name="Wu L."/>
            <person name="Ma J."/>
        </authorList>
    </citation>
    <scope>NUCLEOTIDE SEQUENCE [LARGE SCALE GENOMIC DNA]</scope>
    <source>
        <strain evidence="5">JCM 11813</strain>
    </source>
</reference>
<organism evidence="4 5">
    <name type="scientific">Nocardioides aquiterrae</name>
    <dbReference type="NCBI Taxonomy" id="203799"/>
    <lineage>
        <taxon>Bacteria</taxon>
        <taxon>Bacillati</taxon>
        <taxon>Actinomycetota</taxon>
        <taxon>Actinomycetes</taxon>
        <taxon>Propionibacteriales</taxon>
        <taxon>Nocardioidaceae</taxon>
        <taxon>Nocardioides</taxon>
    </lineage>
</organism>
<dbReference type="InterPro" id="IPR016208">
    <property type="entry name" value="Ald_Oxase/xanthine_DH-like"/>
</dbReference>
<evidence type="ECO:0000256" key="1">
    <source>
        <dbReference type="ARBA" id="ARBA00022505"/>
    </source>
</evidence>
<accession>A0ABP4EXB4</accession>
<evidence type="ECO:0000259" key="3">
    <source>
        <dbReference type="SMART" id="SM01008"/>
    </source>
</evidence>
<dbReference type="SUPFAM" id="SSF56003">
    <property type="entry name" value="Molybdenum cofactor-binding domain"/>
    <property type="match status" value="1"/>
</dbReference>
<comment type="caution">
    <text evidence="4">The sequence shown here is derived from an EMBL/GenBank/DDBJ whole genome shotgun (WGS) entry which is preliminary data.</text>
</comment>
<dbReference type="InterPro" id="IPR036856">
    <property type="entry name" value="Ald_Oxase/Xan_DH_a/b_sf"/>
</dbReference>
<evidence type="ECO:0000313" key="5">
    <source>
        <dbReference type="Proteomes" id="UP001499979"/>
    </source>
</evidence>
<dbReference type="Pfam" id="PF20256">
    <property type="entry name" value="MoCoBD_2"/>
    <property type="match status" value="1"/>
</dbReference>
<dbReference type="InterPro" id="IPR000674">
    <property type="entry name" value="Ald_Oxase/Xan_DH_a/b"/>
</dbReference>
<dbReference type="Pfam" id="PF01315">
    <property type="entry name" value="Ald_Xan_dh_C"/>
    <property type="match status" value="1"/>
</dbReference>
<dbReference type="Gene3D" id="3.90.1170.50">
    <property type="entry name" value="Aldehyde oxidase/xanthine dehydrogenase, a/b hammerhead"/>
    <property type="match status" value="1"/>
</dbReference>
<evidence type="ECO:0000256" key="2">
    <source>
        <dbReference type="ARBA" id="ARBA00023002"/>
    </source>
</evidence>
<sequence length="797" mass="84516">MTVQADPRSEARAFTGQSLRRHDGDDYVAGRIAYTDDLTLPGTTHVVLVRSEVPHARISVDTDVALARPGVLMVATGRDLAEHVGPIPNAMDPAPTGGQALELRVLPNDKVVYVGQPLAAVVAETMQDALEAAALVKVSYEPLPHVLEAEDALADDAPLLYESWGSNVMLAGTAGHGDVEDLDTRSAGVVRGTLRTGRGAPAPMEPRVYVADWSTRSRRLTWYGTTQAPHPLRHSIAQFLGLRERDVHVVAPPVGGSFGFKNFGHPEEYLVCVLSRLLGRPVKWVEDRASTLRYGARDSRIHYTASFDADGRVTAVSCDLLANHGAASATGAFGMAFAGSLAMPSGYDVAHFRCDWRVVVTNKGPWSPLRPFGKEAGALLMETVMDAVARETGLDPLEVRRRNWVKADQFPFVTATGLELDSGDYEGLLDKALTVLDYENVRREQELARQEGRYIGIGIGFEVLPEGADIPGALIGASDISTVRMDPSGDVTVLTGVTSPGNGNDTAIIQIVADRLGVPMDAVSIVQGDTDLCPFGFGNVSSRGILTGGGSAALAAEDVAAKLRGVAAGMLGCESPDRIVLHDGLASVVGEPERALPVAAVAHALYTVGYIVAPDVEPTLEATRTFKMGNIRHHADEEGRIMPFSTFSNGIYLSVVEVDIETGIVDLKRHVMVHDCGVMINPRFVTGQFTGGVVQGIGAALTEEVLHAGDGSQASSGFKTYLLPRANDVPAFEIQHQVTPSPFTPLGTKGAGEGGVACTMASLLNAVNDALSPLGAKVEELPAVPHRVLEAIRGVGR</sequence>
<dbReference type="InterPro" id="IPR037165">
    <property type="entry name" value="AldOxase/xan_DH_Mopterin-bd_sf"/>
</dbReference>
<dbReference type="PANTHER" id="PTHR11908">
    <property type="entry name" value="XANTHINE DEHYDROGENASE"/>
    <property type="match status" value="1"/>
</dbReference>
<dbReference type="SUPFAM" id="SSF54665">
    <property type="entry name" value="CO dehydrogenase molybdoprotein N-domain-like"/>
    <property type="match status" value="1"/>
</dbReference>
<dbReference type="EMBL" id="BAAAJE010000006">
    <property type="protein sequence ID" value="GAA1135857.1"/>
    <property type="molecule type" value="Genomic_DNA"/>
</dbReference>
<dbReference type="Proteomes" id="UP001499979">
    <property type="component" value="Unassembled WGS sequence"/>
</dbReference>
<proteinExistence type="predicted"/>
<dbReference type="Pfam" id="PF02738">
    <property type="entry name" value="MoCoBD_1"/>
    <property type="match status" value="1"/>
</dbReference>
<evidence type="ECO:0000313" key="4">
    <source>
        <dbReference type="EMBL" id="GAA1135857.1"/>
    </source>
</evidence>
<dbReference type="RefSeq" id="WP_343906875.1">
    <property type="nucleotide sequence ID" value="NZ_BAAAJE010000006.1"/>
</dbReference>
<keyword evidence="5" id="KW-1185">Reference proteome</keyword>
<dbReference type="SMART" id="SM01008">
    <property type="entry name" value="Ald_Xan_dh_C"/>
    <property type="match status" value="1"/>
</dbReference>
<keyword evidence="1" id="KW-0500">Molybdenum</keyword>